<evidence type="ECO:0000313" key="2">
    <source>
        <dbReference type="Proteomes" id="UP000242310"/>
    </source>
</evidence>
<organism evidence="1 2">
    <name type="scientific">Salsuginibacillus halophilus</name>
    <dbReference type="NCBI Taxonomy" id="517424"/>
    <lineage>
        <taxon>Bacteria</taxon>
        <taxon>Bacillati</taxon>
        <taxon>Bacillota</taxon>
        <taxon>Bacilli</taxon>
        <taxon>Bacillales</taxon>
        <taxon>Bacillaceae</taxon>
        <taxon>Salsuginibacillus</taxon>
    </lineage>
</organism>
<proteinExistence type="predicted"/>
<evidence type="ECO:0000313" key="1">
    <source>
        <dbReference type="EMBL" id="PSL41748.1"/>
    </source>
</evidence>
<dbReference type="OrthoDB" id="122388at2"/>
<dbReference type="RefSeq" id="WP_106589919.1">
    <property type="nucleotide sequence ID" value="NZ_PYAV01000018.1"/>
</dbReference>
<dbReference type="Proteomes" id="UP000242310">
    <property type="component" value="Unassembled WGS sequence"/>
</dbReference>
<sequence length="62" mass="7000">MQATELPLVLSKKDVEEILGVGDYAGRNLFADPSFPSFKVGGKHKVYRVDFMQWLEGQKQTV</sequence>
<name>A0A2P8H6B0_9BACI</name>
<keyword evidence="2" id="KW-1185">Reference proteome</keyword>
<dbReference type="EMBL" id="PYAV01000018">
    <property type="protein sequence ID" value="PSL41748.1"/>
    <property type="molecule type" value="Genomic_DNA"/>
</dbReference>
<dbReference type="AlphaFoldDB" id="A0A2P8H6B0"/>
<protein>
    <recommendedName>
        <fullName evidence="3">Helix-turn-helix protein</fullName>
    </recommendedName>
</protein>
<comment type="caution">
    <text evidence="1">The sequence shown here is derived from an EMBL/GenBank/DDBJ whole genome shotgun (WGS) entry which is preliminary data.</text>
</comment>
<reference evidence="1 2" key="1">
    <citation type="submission" date="2018-03" db="EMBL/GenBank/DDBJ databases">
        <title>Genomic Encyclopedia of Type Strains, Phase III (KMG-III): the genomes of soil and plant-associated and newly described type strains.</title>
        <authorList>
            <person name="Whitman W."/>
        </authorList>
    </citation>
    <scope>NUCLEOTIDE SEQUENCE [LARGE SCALE GENOMIC DNA]</scope>
    <source>
        <strain evidence="1 2">CGMCC 1.07653</strain>
    </source>
</reference>
<evidence type="ECO:0008006" key="3">
    <source>
        <dbReference type="Google" id="ProtNLM"/>
    </source>
</evidence>
<gene>
    <name evidence="1" type="ORF">B0H94_11861</name>
</gene>
<accession>A0A2P8H6B0</accession>